<protein>
    <submittedName>
        <fullName evidence="4">DNA polymerase III subunit epsilon</fullName>
    </submittedName>
</protein>
<dbReference type="InterPro" id="IPR012337">
    <property type="entry name" value="RNaseH-like_sf"/>
</dbReference>
<dbReference type="GO" id="GO:0005829">
    <property type="term" value="C:cytosol"/>
    <property type="evidence" value="ECO:0007669"/>
    <property type="project" value="TreeGrafter"/>
</dbReference>
<name>A0A1Q2LFE8_9HELI</name>
<dbReference type="GO" id="GO:0003887">
    <property type="term" value="F:DNA-directed DNA polymerase activity"/>
    <property type="evidence" value="ECO:0007669"/>
    <property type="project" value="InterPro"/>
</dbReference>
<dbReference type="PANTHER" id="PTHR30231">
    <property type="entry name" value="DNA POLYMERASE III SUBUNIT EPSILON"/>
    <property type="match status" value="1"/>
</dbReference>
<evidence type="ECO:0000313" key="5">
    <source>
        <dbReference type="Proteomes" id="UP000188298"/>
    </source>
</evidence>
<accession>A0A1Q2LFE8</accession>
<dbReference type="InterPro" id="IPR013520">
    <property type="entry name" value="Ribonucl_H"/>
</dbReference>
<dbReference type="FunFam" id="3.30.420.10:FF:000045">
    <property type="entry name" value="3'-5' exonuclease DinG"/>
    <property type="match status" value="1"/>
</dbReference>
<feature type="domain" description="Exonuclease" evidence="3">
    <location>
        <begin position="79"/>
        <end position="243"/>
    </location>
</feature>
<comment type="subunit">
    <text evidence="2">DNA polymerase III contains a core (composed of alpha, epsilon and theta chains) that associates with a tau subunit. This core dimerizes to form the POLIII' complex. PolIII' associates with the gamma complex (composed of gamma, delta, delta', psi and chi chains) and with the beta chain to form the complete DNA polymerase III complex.</text>
</comment>
<dbReference type="EMBL" id="CP019645">
    <property type="protein sequence ID" value="AQQ59138.1"/>
    <property type="molecule type" value="Genomic_DNA"/>
</dbReference>
<evidence type="ECO:0000256" key="1">
    <source>
        <dbReference type="ARBA" id="ARBA00025483"/>
    </source>
</evidence>
<evidence type="ECO:0000256" key="2">
    <source>
        <dbReference type="ARBA" id="ARBA00026073"/>
    </source>
</evidence>
<dbReference type="RefSeq" id="WP_077388228.1">
    <property type="nucleotide sequence ID" value="NZ_CP019645.1"/>
</dbReference>
<gene>
    <name evidence="4" type="ORF">XJ32_02335</name>
</gene>
<evidence type="ECO:0000313" key="4">
    <source>
        <dbReference type="EMBL" id="AQQ59138.1"/>
    </source>
</evidence>
<sequence length="268" mass="30302">MALQYFGHYFNLLDQMPLSLESFHTQLSNVLPEYGTLECETLLEVMIGLHAPLYRVSDIESSDYIIDTTIKNINLNEAKLCFVDIETTSASVKNGQIIEIGAIIAQNGEILDTFDTLVYSPFVPEDIIDLTGIDSYMLEDAPRLEQVLKQFRAFLGDSVFVAHNVSFDYNFIAESLHEYDMPPLFNPRLCTLDLSRRTIVSKKYALAYLNDMLGINTAQAHRAYADALTAFRLYEICMQSLPKEVKTLQELIAFSKGKIAYPQRVAGK</sequence>
<dbReference type="Gene3D" id="3.30.420.10">
    <property type="entry name" value="Ribonuclease H-like superfamily/Ribonuclease H"/>
    <property type="match status" value="1"/>
</dbReference>
<evidence type="ECO:0000259" key="3">
    <source>
        <dbReference type="SMART" id="SM00479"/>
    </source>
</evidence>
<reference evidence="4 5" key="1">
    <citation type="submission" date="2017-02" db="EMBL/GenBank/DDBJ databases">
        <title>Whole genome sequencing of Helicobacter bilis strain AAQJH.</title>
        <authorList>
            <person name="Conlan S."/>
            <person name="Thomas P.J."/>
            <person name="Mullikin J."/>
            <person name="Palmore T.N."/>
            <person name="Frank K.M."/>
            <person name="Segre J.A."/>
        </authorList>
    </citation>
    <scope>NUCLEOTIDE SEQUENCE [LARGE SCALE GENOMIC DNA]</scope>
    <source>
        <strain evidence="4 5">AAQJH</strain>
    </source>
</reference>
<organism evidence="4 5">
    <name type="scientific">Helicobacter bilis</name>
    <dbReference type="NCBI Taxonomy" id="37372"/>
    <lineage>
        <taxon>Bacteria</taxon>
        <taxon>Pseudomonadati</taxon>
        <taxon>Campylobacterota</taxon>
        <taxon>Epsilonproteobacteria</taxon>
        <taxon>Campylobacterales</taxon>
        <taxon>Helicobacteraceae</taxon>
        <taxon>Helicobacter</taxon>
    </lineage>
</organism>
<dbReference type="GO" id="GO:0003677">
    <property type="term" value="F:DNA binding"/>
    <property type="evidence" value="ECO:0007669"/>
    <property type="project" value="InterPro"/>
</dbReference>
<comment type="function">
    <text evidence="1">DNA polymerase III is a complex, multichain enzyme responsible for most of the replicative synthesis in bacteria. The epsilon subunit contain the editing function and is a proofreading 3'-5' exonuclease.</text>
</comment>
<dbReference type="PANTHER" id="PTHR30231:SF41">
    <property type="entry name" value="DNA POLYMERASE III SUBUNIT EPSILON"/>
    <property type="match status" value="1"/>
</dbReference>
<dbReference type="AlphaFoldDB" id="A0A1Q2LFE8"/>
<dbReference type="SMART" id="SM00479">
    <property type="entry name" value="EXOIII"/>
    <property type="match status" value="1"/>
</dbReference>
<dbReference type="GO" id="GO:0008408">
    <property type="term" value="F:3'-5' exonuclease activity"/>
    <property type="evidence" value="ECO:0007669"/>
    <property type="project" value="TreeGrafter"/>
</dbReference>
<dbReference type="NCBIfam" id="TIGR00573">
    <property type="entry name" value="dnaq"/>
    <property type="match status" value="1"/>
</dbReference>
<dbReference type="SUPFAM" id="SSF53098">
    <property type="entry name" value="Ribonuclease H-like"/>
    <property type="match status" value="1"/>
</dbReference>
<dbReference type="InterPro" id="IPR006054">
    <property type="entry name" value="DnaQ"/>
</dbReference>
<proteinExistence type="predicted"/>
<dbReference type="Proteomes" id="UP000188298">
    <property type="component" value="Chromosome"/>
</dbReference>
<dbReference type="NCBIfam" id="NF006316">
    <property type="entry name" value="PRK08517.1"/>
    <property type="match status" value="1"/>
</dbReference>
<dbReference type="Pfam" id="PF00929">
    <property type="entry name" value="RNase_T"/>
    <property type="match status" value="1"/>
</dbReference>
<dbReference type="KEGG" id="hbl:XJ32_02335"/>
<dbReference type="InterPro" id="IPR036397">
    <property type="entry name" value="RNaseH_sf"/>
</dbReference>
<dbReference type="GO" id="GO:0045004">
    <property type="term" value="P:DNA replication proofreading"/>
    <property type="evidence" value="ECO:0007669"/>
    <property type="project" value="TreeGrafter"/>
</dbReference>
<dbReference type="CDD" id="cd06127">
    <property type="entry name" value="DEDDh"/>
    <property type="match status" value="1"/>
</dbReference>